<keyword evidence="4" id="KW-1185">Reference proteome</keyword>
<dbReference type="Proteomes" id="UP001163823">
    <property type="component" value="Chromosome 14"/>
</dbReference>
<reference evidence="3" key="1">
    <citation type="journal article" date="2023" name="Science">
        <title>Elucidation of the pathway for biosynthesis of saponin adjuvants from the soapbark tree.</title>
        <authorList>
            <person name="Reed J."/>
            <person name="Orme A."/>
            <person name="El-Demerdash A."/>
            <person name="Owen C."/>
            <person name="Martin L.B.B."/>
            <person name="Misra R.C."/>
            <person name="Kikuchi S."/>
            <person name="Rejzek M."/>
            <person name="Martin A.C."/>
            <person name="Harkess A."/>
            <person name="Leebens-Mack J."/>
            <person name="Louveau T."/>
            <person name="Stephenson M.J."/>
            <person name="Osbourn A."/>
        </authorList>
    </citation>
    <scope>NUCLEOTIDE SEQUENCE</scope>
    <source>
        <strain evidence="3">S10</strain>
    </source>
</reference>
<evidence type="ECO:0000256" key="2">
    <source>
        <dbReference type="ARBA" id="ARBA00022737"/>
    </source>
</evidence>
<dbReference type="AlphaFoldDB" id="A0AAD7P742"/>
<dbReference type="Pfam" id="PF01535">
    <property type="entry name" value="PPR"/>
    <property type="match status" value="1"/>
</dbReference>
<dbReference type="EMBL" id="JARAOO010000014">
    <property type="protein sequence ID" value="KAJ7944562.1"/>
    <property type="molecule type" value="Genomic_DNA"/>
</dbReference>
<dbReference type="PANTHER" id="PTHR47939">
    <property type="entry name" value="MEMBRANE-ASSOCIATED SALT-INDUCIBLE PROTEIN-LIKE"/>
    <property type="match status" value="1"/>
</dbReference>
<name>A0AAD7P742_QUISA</name>
<proteinExistence type="inferred from homology"/>
<keyword evidence="2" id="KW-0677">Repeat</keyword>
<dbReference type="KEGG" id="qsa:O6P43_033941"/>
<accession>A0AAD7P742</accession>
<gene>
    <name evidence="3" type="ORF">O6P43_033941</name>
</gene>
<evidence type="ECO:0000313" key="4">
    <source>
        <dbReference type="Proteomes" id="UP001163823"/>
    </source>
</evidence>
<protein>
    <submittedName>
        <fullName evidence="3">Pentatricopeptide repeat</fullName>
    </submittedName>
</protein>
<dbReference type="InterPro" id="IPR050667">
    <property type="entry name" value="PPR-containing_protein"/>
</dbReference>
<sequence length="143" mass="16080">MEASGLSPVLDTFIVMIHGFLGQGCLIEACEHFKEMVGRGLFTAAHYGTLKEVMNALLRAAKLEMAKDVWNCITSKGCELNVSAWTIWIHALFTKGHVKEACSHCLDKMDVDVMQQLDTFARLMRGLRKLFNRQIAAKITVHR</sequence>
<comment type="caution">
    <text evidence="3">The sequence shown here is derived from an EMBL/GenBank/DDBJ whole genome shotgun (WGS) entry which is preliminary data.</text>
</comment>
<evidence type="ECO:0000313" key="3">
    <source>
        <dbReference type="EMBL" id="KAJ7944562.1"/>
    </source>
</evidence>
<dbReference type="InterPro" id="IPR011990">
    <property type="entry name" value="TPR-like_helical_dom_sf"/>
</dbReference>
<organism evidence="3 4">
    <name type="scientific">Quillaja saponaria</name>
    <name type="common">Soap bark tree</name>
    <dbReference type="NCBI Taxonomy" id="32244"/>
    <lineage>
        <taxon>Eukaryota</taxon>
        <taxon>Viridiplantae</taxon>
        <taxon>Streptophyta</taxon>
        <taxon>Embryophyta</taxon>
        <taxon>Tracheophyta</taxon>
        <taxon>Spermatophyta</taxon>
        <taxon>Magnoliopsida</taxon>
        <taxon>eudicotyledons</taxon>
        <taxon>Gunneridae</taxon>
        <taxon>Pentapetalae</taxon>
        <taxon>rosids</taxon>
        <taxon>fabids</taxon>
        <taxon>Fabales</taxon>
        <taxon>Quillajaceae</taxon>
        <taxon>Quillaja</taxon>
    </lineage>
</organism>
<evidence type="ECO:0000256" key="1">
    <source>
        <dbReference type="ARBA" id="ARBA00007626"/>
    </source>
</evidence>
<dbReference type="Gene3D" id="1.25.40.10">
    <property type="entry name" value="Tetratricopeptide repeat domain"/>
    <property type="match status" value="1"/>
</dbReference>
<comment type="similarity">
    <text evidence="1">Belongs to the PPR family. P subfamily.</text>
</comment>
<dbReference type="InterPro" id="IPR002885">
    <property type="entry name" value="PPR_rpt"/>
</dbReference>
<dbReference type="PANTHER" id="PTHR47939:SF13">
    <property type="entry name" value="OS03G0201400 PROTEIN"/>
    <property type="match status" value="1"/>
</dbReference>